<evidence type="ECO:0000256" key="6">
    <source>
        <dbReference type="SAM" id="Phobius"/>
    </source>
</evidence>
<evidence type="ECO:0000256" key="2">
    <source>
        <dbReference type="ARBA" id="ARBA00022553"/>
    </source>
</evidence>
<feature type="domain" description="FMN-binding" evidence="7">
    <location>
        <begin position="85"/>
        <end position="168"/>
    </location>
</feature>
<dbReference type="PANTHER" id="PTHR36118">
    <property type="entry name" value="ION-TRANSLOCATING OXIDOREDUCTASE COMPLEX SUBUNIT G"/>
    <property type="match status" value="1"/>
</dbReference>
<gene>
    <name evidence="8" type="ORF">DEHRE_10430</name>
</gene>
<dbReference type="InterPro" id="IPR017896">
    <property type="entry name" value="4Fe4S_Fe-S-bd"/>
</dbReference>
<name>A0ABM5PA06_DEHRP</name>
<protein>
    <recommendedName>
        <fullName evidence="7">FMN-binding domain-containing protein</fullName>
    </recommendedName>
</protein>
<feature type="transmembrane region" description="Helical" evidence="6">
    <location>
        <begin position="353"/>
        <end position="375"/>
    </location>
</feature>
<keyword evidence="9" id="KW-1185">Reference proteome</keyword>
<evidence type="ECO:0000256" key="1">
    <source>
        <dbReference type="ARBA" id="ARBA00022448"/>
    </source>
</evidence>
<feature type="transmembrane region" description="Helical" evidence="6">
    <location>
        <begin position="313"/>
        <end position="333"/>
    </location>
</feature>
<sequence>MKNYLLVKKVIIFLAIVSLLGAWCFLHKEITSEKTDEANQYAKVLKQAYPQAEEFEKISPDPLTFLVRDSNQKEIGFVAFGEANGYGGPLKIAVGIDLDGQIISTIIAEQKETPSYLEEVLRKGYLDKFKTAKVTSPFVLGADLNGVSGATISSKAIAKAIRNASHAVGRENLNLEVKEISEPWNFGAAEAAVMLIFICAIIFSFFNKQLNLLIKRKLNLRFPIICCSIIVLGFWLNRPISMQYLTGAMLGFFPSIRENFLWYLVLFTGIGLPLFTGKNIYCFWVCPFGGLQEIINKLCGVKYRLKIAKIFKVTRYFLLWLGIFLVIINNNPASGNIEPFGTVFGFKGTGFDWIELIIVLVIAVFSYRFWCYFLCPIGAVMDLLSNVNHVVSKELLQLYKRIVIHKPESISSNPKQ</sequence>
<keyword evidence="3" id="KW-0285">Flavoprotein</keyword>
<dbReference type="Proteomes" id="UP000018934">
    <property type="component" value="Chromosome"/>
</dbReference>
<dbReference type="SMART" id="SM00900">
    <property type="entry name" value="FMN_bind"/>
    <property type="match status" value="1"/>
</dbReference>
<feature type="transmembrane region" description="Helical" evidence="6">
    <location>
        <begin position="184"/>
        <end position="206"/>
    </location>
</feature>
<dbReference type="PANTHER" id="PTHR36118:SF1">
    <property type="entry name" value="ION-TRANSLOCATING OXIDOREDUCTASE COMPLEX SUBUNIT G"/>
    <property type="match status" value="1"/>
</dbReference>
<evidence type="ECO:0000313" key="8">
    <source>
        <dbReference type="EMBL" id="AHF11412.1"/>
    </source>
</evidence>
<dbReference type="Pfam" id="PF04205">
    <property type="entry name" value="FMN_bind"/>
    <property type="match status" value="1"/>
</dbReference>
<evidence type="ECO:0000256" key="3">
    <source>
        <dbReference type="ARBA" id="ARBA00022630"/>
    </source>
</evidence>
<keyword evidence="4" id="KW-0288">FMN</keyword>
<reference evidence="8 9" key="1">
    <citation type="journal article" date="2013" name="Stand. Genomic Sci.">
        <title>Complete genome sequence of Dehalobacter restrictus PER-K23(T.).</title>
        <authorList>
            <person name="Kruse T."/>
            <person name="Maillard J."/>
            <person name="Goodwin L."/>
            <person name="Woyke T."/>
            <person name="Teshima H."/>
            <person name="Bruce D."/>
            <person name="Detter C."/>
            <person name="Tapia R."/>
            <person name="Han C."/>
            <person name="Huntemann M."/>
            <person name="Wei C.L."/>
            <person name="Han J."/>
            <person name="Chen A."/>
            <person name="Kyrpides N."/>
            <person name="Szeto E."/>
            <person name="Markowitz V."/>
            <person name="Ivanova N."/>
            <person name="Pagani I."/>
            <person name="Pati A."/>
            <person name="Pitluck S."/>
            <person name="Nolan M."/>
            <person name="Holliger C."/>
            <person name="Smidt H."/>
        </authorList>
    </citation>
    <scope>NUCLEOTIDE SEQUENCE [LARGE SCALE GENOMIC DNA]</scope>
    <source>
        <strain evidence="9">DSM 9455</strain>
    </source>
</reference>
<feature type="transmembrane region" description="Helical" evidence="6">
    <location>
        <begin position="260"/>
        <end position="277"/>
    </location>
</feature>
<dbReference type="RefSeq" id="WP_025205944.1">
    <property type="nucleotide sequence ID" value="NZ_CP007033.1"/>
</dbReference>
<keyword evidence="2" id="KW-0597">Phosphoprotein</keyword>
<accession>A0ABM5PA06</accession>
<evidence type="ECO:0000256" key="5">
    <source>
        <dbReference type="ARBA" id="ARBA00022982"/>
    </source>
</evidence>
<keyword evidence="5" id="KW-0249">Electron transport</keyword>
<keyword evidence="1" id="KW-0813">Transport</keyword>
<evidence type="ECO:0000256" key="4">
    <source>
        <dbReference type="ARBA" id="ARBA00022643"/>
    </source>
</evidence>
<evidence type="ECO:0000313" key="9">
    <source>
        <dbReference type="Proteomes" id="UP000018934"/>
    </source>
</evidence>
<dbReference type="EMBL" id="CP007033">
    <property type="protein sequence ID" value="AHF11412.1"/>
    <property type="molecule type" value="Genomic_DNA"/>
</dbReference>
<dbReference type="Pfam" id="PF12801">
    <property type="entry name" value="Fer4_5"/>
    <property type="match status" value="2"/>
</dbReference>
<organism evidence="8 9">
    <name type="scientific">Dehalobacter restrictus (strain DSM 9455 / PER-K23)</name>
    <dbReference type="NCBI Taxonomy" id="871738"/>
    <lineage>
        <taxon>Bacteria</taxon>
        <taxon>Bacillati</taxon>
        <taxon>Bacillota</taxon>
        <taxon>Clostridia</taxon>
        <taxon>Eubacteriales</taxon>
        <taxon>Desulfitobacteriaceae</taxon>
        <taxon>Dehalobacter</taxon>
    </lineage>
</organism>
<keyword evidence="6" id="KW-0812">Transmembrane</keyword>
<proteinExistence type="predicted"/>
<keyword evidence="6" id="KW-1133">Transmembrane helix</keyword>
<dbReference type="InterPro" id="IPR007329">
    <property type="entry name" value="FMN-bd"/>
</dbReference>
<feature type="transmembrane region" description="Helical" evidence="6">
    <location>
        <begin position="218"/>
        <end position="236"/>
    </location>
</feature>
<evidence type="ECO:0000259" key="7">
    <source>
        <dbReference type="SMART" id="SM00900"/>
    </source>
</evidence>
<keyword evidence="6" id="KW-0472">Membrane</keyword>
<dbReference type="InterPro" id="IPR010209">
    <property type="entry name" value="Ion_transpt_RnfG/RsxG"/>
</dbReference>